<dbReference type="Proteomes" id="UP001634413">
    <property type="component" value="Unassembled WGS sequence"/>
</dbReference>
<organism evidence="2 3">
    <name type="scientific">Finegoldia dalianensis</name>
    <dbReference type="NCBI Taxonomy" id="3145239"/>
    <lineage>
        <taxon>Bacteria</taxon>
        <taxon>Bacillati</taxon>
        <taxon>Bacillota</taxon>
        <taxon>Tissierellia</taxon>
        <taxon>Tissierellales</taxon>
        <taxon>Peptoniphilaceae</taxon>
        <taxon>Finegoldia</taxon>
    </lineage>
</organism>
<keyword evidence="3" id="KW-1185">Reference proteome</keyword>
<evidence type="ECO:0000313" key="3">
    <source>
        <dbReference type="Proteomes" id="UP001634413"/>
    </source>
</evidence>
<proteinExistence type="predicted"/>
<dbReference type="RefSeq" id="WP_412702005.1">
    <property type="nucleotide sequence ID" value="NZ_JBDLBQ010000007.1"/>
</dbReference>
<dbReference type="EMBL" id="JBDLBQ010000007">
    <property type="protein sequence ID" value="MFN2102862.1"/>
    <property type="molecule type" value="Genomic_DNA"/>
</dbReference>
<keyword evidence="1" id="KW-1133">Transmembrane helix</keyword>
<gene>
    <name evidence="2" type="ORF">ABDJ34_08105</name>
</gene>
<feature type="transmembrane region" description="Helical" evidence="1">
    <location>
        <begin position="6"/>
        <end position="24"/>
    </location>
</feature>
<accession>A0ABW9KDU4</accession>
<keyword evidence="1" id="KW-0472">Membrane</keyword>
<evidence type="ECO:0000313" key="2">
    <source>
        <dbReference type="EMBL" id="MFN2102862.1"/>
    </source>
</evidence>
<reference evidence="2 3" key="1">
    <citation type="journal article" date="2024" name="Anaerobe">
        <title>The identification of Finegoldia dalianensis sp. nov., isolated from the pus of a patient with skin abscess and genomic analysis of the strains belonging to Finegoldia genus.</title>
        <authorList>
            <person name="Li Y."/>
            <person name="Wang Y."/>
            <person name="Xiao D."/>
            <person name="Wang J."/>
            <person name="Jin D."/>
        </authorList>
    </citation>
    <scope>NUCLEOTIDE SEQUENCE [LARGE SCALE GENOMIC DNA]</scope>
    <source>
        <strain evidence="2 3">LY240594</strain>
    </source>
</reference>
<sequence>MILDIIFFRATVAMLLGVTLFYVWKCLDAIEEEQQNAKMFNQHFEIERQDDLNNSFAISQKLIKEPSGIGNQWIVIS</sequence>
<keyword evidence="1" id="KW-0812">Transmembrane</keyword>
<comment type="caution">
    <text evidence="2">The sequence shown here is derived from an EMBL/GenBank/DDBJ whole genome shotgun (WGS) entry which is preliminary data.</text>
</comment>
<evidence type="ECO:0000256" key="1">
    <source>
        <dbReference type="SAM" id="Phobius"/>
    </source>
</evidence>
<protein>
    <submittedName>
        <fullName evidence="2">Uncharacterized protein</fullName>
    </submittedName>
</protein>
<name>A0ABW9KDU4_9FIRM</name>